<dbReference type="EMBL" id="JABAYA010000132">
    <property type="protein sequence ID" value="KAF7724029.1"/>
    <property type="molecule type" value="Genomic_DNA"/>
</dbReference>
<dbReference type="Pfam" id="PF01411">
    <property type="entry name" value="tRNA-synt_2c"/>
    <property type="match status" value="1"/>
</dbReference>
<dbReference type="InterPro" id="IPR018164">
    <property type="entry name" value="Ala-tRNA-synth_IIc_N"/>
</dbReference>
<sequence>MLSSTLRLYYRDTYNTLAKATILDVGKDQAGTYVVLDNTIFHPQGGGQPADQGWLLWDDQQADVKKLANSENVVRHYCDGPFEIGQIVTLKVDKEKRILHARWHSAGHLLSNAVNQLYPDLQGCSGNHFPGAGFVTFDGPIPQDLATFKEKVGALVNSLVEQALPTTNNWDQPSRHIQFGDLAASPCGGTHVANTSEIGKIIIRNAKKNQGKLRVGYNIA</sequence>
<dbReference type="SUPFAM" id="SSF55186">
    <property type="entry name" value="ThrRS/AlaRS common domain"/>
    <property type="match status" value="1"/>
</dbReference>
<dbReference type="PANTHER" id="PTHR43462:SF2">
    <property type="entry name" value="THREONYL AND ALANYL TRNA SYNTHETASE SECOND ADDITIONAL DOMAIN-CONTAINING PROTEIN"/>
    <property type="match status" value="1"/>
</dbReference>
<feature type="domain" description="Threonyl/alanyl tRNA synthetase SAD" evidence="3">
    <location>
        <begin position="174"/>
        <end position="216"/>
    </location>
</feature>
<dbReference type="InterPro" id="IPR009000">
    <property type="entry name" value="Transl_B-barrel_sf"/>
</dbReference>
<dbReference type="GO" id="GO:0006419">
    <property type="term" value="P:alanyl-tRNA aminoacylation"/>
    <property type="evidence" value="ECO:0007669"/>
    <property type="project" value="InterPro"/>
</dbReference>
<keyword evidence="5" id="KW-1185">Reference proteome</keyword>
<dbReference type="SMART" id="SM00863">
    <property type="entry name" value="tRNA_SAD"/>
    <property type="match status" value="1"/>
</dbReference>
<evidence type="ECO:0000313" key="5">
    <source>
        <dbReference type="Proteomes" id="UP000605846"/>
    </source>
</evidence>
<dbReference type="AlphaFoldDB" id="A0A8H7BQ91"/>
<dbReference type="InterPro" id="IPR012947">
    <property type="entry name" value="tRNA_SAD"/>
</dbReference>
<evidence type="ECO:0000313" key="4">
    <source>
        <dbReference type="EMBL" id="KAF7724029.1"/>
    </source>
</evidence>
<evidence type="ECO:0000256" key="1">
    <source>
        <dbReference type="ARBA" id="ARBA00001947"/>
    </source>
</evidence>
<dbReference type="GO" id="GO:0005524">
    <property type="term" value="F:ATP binding"/>
    <property type="evidence" value="ECO:0007669"/>
    <property type="project" value="InterPro"/>
</dbReference>
<evidence type="ECO:0000259" key="3">
    <source>
        <dbReference type="SMART" id="SM00863"/>
    </source>
</evidence>
<dbReference type="GO" id="GO:0004813">
    <property type="term" value="F:alanine-tRNA ligase activity"/>
    <property type="evidence" value="ECO:0007669"/>
    <property type="project" value="InterPro"/>
</dbReference>
<dbReference type="SUPFAM" id="SSF50447">
    <property type="entry name" value="Translation proteins"/>
    <property type="match status" value="1"/>
</dbReference>
<reference evidence="4" key="1">
    <citation type="submission" date="2020-01" db="EMBL/GenBank/DDBJ databases">
        <title>Genome Sequencing of Three Apophysomyces-Like Fungal Strains Confirms a Novel Fungal Genus in the Mucoromycota with divergent Burkholderia-like Endosymbiotic Bacteria.</title>
        <authorList>
            <person name="Stajich J.E."/>
            <person name="Macias A.M."/>
            <person name="Carter-House D."/>
            <person name="Lovett B."/>
            <person name="Kasson L.R."/>
            <person name="Berry K."/>
            <person name="Grigoriev I."/>
            <person name="Chang Y."/>
            <person name="Spatafora J."/>
            <person name="Kasson M.T."/>
        </authorList>
    </citation>
    <scope>NUCLEOTIDE SEQUENCE</scope>
    <source>
        <strain evidence="4">NRRL A-21654</strain>
    </source>
</reference>
<comment type="similarity">
    <text evidence="2">Belongs to the class-II aminoacyl-tRNA synthetase family. Alax-L subfamily.</text>
</comment>
<protein>
    <submittedName>
        <fullName evidence="4">5-aminolevulinate synthase, nonspecific, mitochondrial</fullName>
    </submittedName>
</protein>
<name>A0A8H7BQ91_9FUNG</name>
<dbReference type="InterPro" id="IPR051335">
    <property type="entry name" value="Alanyl-tRNA_Editing_Enzymes"/>
</dbReference>
<gene>
    <name evidence="4" type="primary">ALAS1</name>
    <name evidence="4" type="ORF">EC973_001436</name>
</gene>
<proteinExistence type="inferred from homology"/>
<dbReference type="OrthoDB" id="288942at2759"/>
<dbReference type="PANTHER" id="PTHR43462">
    <property type="entry name" value="ALANYL-TRNA EDITING PROTEIN"/>
    <property type="match status" value="1"/>
</dbReference>
<dbReference type="Gene3D" id="2.40.30.130">
    <property type="match status" value="1"/>
</dbReference>
<dbReference type="Gene3D" id="3.30.980.10">
    <property type="entry name" value="Threonyl-trna Synthetase, Chain A, domain 2"/>
    <property type="match status" value="1"/>
</dbReference>
<organism evidence="4 5">
    <name type="scientific">Apophysomyces ossiformis</name>
    <dbReference type="NCBI Taxonomy" id="679940"/>
    <lineage>
        <taxon>Eukaryota</taxon>
        <taxon>Fungi</taxon>
        <taxon>Fungi incertae sedis</taxon>
        <taxon>Mucoromycota</taxon>
        <taxon>Mucoromycotina</taxon>
        <taxon>Mucoromycetes</taxon>
        <taxon>Mucorales</taxon>
        <taxon>Mucorineae</taxon>
        <taxon>Mucoraceae</taxon>
        <taxon>Apophysomyces</taxon>
    </lineage>
</organism>
<evidence type="ECO:0000256" key="2">
    <source>
        <dbReference type="ARBA" id="ARBA00008429"/>
    </source>
</evidence>
<dbReference type="Pfam" id="PF07973">
    <property type="entry name" value="tRNA_SAD"/>
    <property type="match status" value="1"/>
</dbReference>
<comment type="caution">
    <text evidence="4">The sequence shown here is derived from an EMBL/GenBank/DDBJ whole genome shotgun (WGS) entry which is preliminary data.</text>
</comment>
<dbReference type="Proteomes" id="UP000605846">
    <property type="component" value="Unassembled WGS sequence"/>
</dbReference>
<accession>A0A8H7BQ91</accession>
<dbReference type="InterPro" id="IPR018163">
    <property type="entry name" value="Thr/Ala-tRNA-synth_IIc_edit"/>
</dbReference>
<comment type="cofactor">
    <cofactor evidence="1">
        <name>Zn(2+)</name>
        <dbReference type="ChEBI" id="CHEBI:29105"/>
    </cofactor>
</comment>